<dbReference type="Gene3D" id="3.30.70.2860">
    <property type="match status" value="1"/>
</dbReference>
<dbReference type="Gene3D" id="3.40.980.10">
    <property type="entry name" value="MoaB/Mog-like domain"/>
    <property type="match status" value="1"/>
</dbReference>
<dbReference type="InterPro" id="IPR036425">
    <property type="entry name" value="MoaB/Mog-like_dom_sf"/>
</dbReference>
<gene>
    <name evidence="1" type="primary">cinA</name>
    <name evidence="3" type="ORF">CYJ57_05845</name>
</gene>
<dbReference type="PIRSF" id="PIRSF006728">
    <property type="entry name" value="CinA"/>
    <property type="match status" value="1"/>
</dbReference>
<dbReference type="PANTHER" id="PTHR13939:SF0">
    <property type="entry name" value="NMN AMIDOHYDROLASE-LIKE PROTEIN YFAY"/>
    <property type="match status" value="1"/>
</dbReference>
<dbReference type="InterPro" id="IPR001453">
    <property type="entry name" value="MoaB/Mog_dom"/>
</dbReference>
<name>A0A2I1JXV1_9LACT</name>
<dbReference type="PANTHER" id="PTHR13939">
    <property type="entry name" value="NICOTINAMIDE-NUCLEOTIDE AMIDOHYDROLASE PNCC"/>
    <property type="match status" value="1"/>
</dbReference>
<protein>
    <recommendedName>
        <fullName evidence="1">Putative competence-damage inducible protein</fullName>
    </recommendedName>
</protein>
<proteinExistence type="inferred from homology"/>
<reference evidence="3 4" key="1">
    <citation type="submission" date="2017-12" db="EMBL/GenBank/DDBJ databases">
        <title>Phylogenetic diversity of female urinary microbiome.</title>
        <authorList>
            <person name="Thomas-White K."/>
            <person name="Wolfe A.J."/>
        </authorList>
    </citation>
    <scope>NUCLEOTIDE SEQUENCE [LARGE SCALE GENOMIC DNA]</scope>
    <source>
        <strain evidence="3 4">UMB0898</strain>
    </source>
</reference>
<dbReference type="NCBIfam" id="TIGR00199">
    <property type="entry name" value="PncC_domain"/>
    <property type="match status" value="1"/>
</dbReference>
<dbReference type="SUPFAM" id="SSF53218">
    <property type="entry name" value="Molybdenum cofactor biosynthesis proteins"/>
    <property type="match status" value="1"/>
</dbReference>
<dbReference type="Gene3D" id="3.90.950.20">
    <property type="entry name" value="CinA-like"/>
    <property type="match status" value="1"/>
</dbReference>
<evidence type="ECO:0000313" key="4">
    <source>
        <dbReference type="Proteomes" id="UP000234384"/>
    </source>
</evidence>
<dbReference type="InterPro" id="IPR036653">
    <property type="entry name" value="CinA-like_C"/>
</dbReference>
<dbReference type="SUPFAM" id="SSF142433">
    <property type="entry name" value="CinA-like"/>
    <property type="match status" value="1"/>
</dbReference>
<dbReference type="InterPro" id="IPR008136">
    <property type="entry name" value="CinA_C"/>
</dbReference>
<accession>A0A2I1JXV1</accession>
<comment type="caution">
    <text evidence="3">The sequence shown here is derived from an EMBL/GenBank/DDBJ whole genome shotgun (WGS) entry which is preliminary data.</text>
</comment>
<sequence>MYLLLGGKMKVELITIGTEILMGDILNTNAQFLSRQCLQLGLGVFYQTTVGDNFERIYNAFQLASQRSDLIIITGGLGPTEDDLTKEVFADFLGETLEVCDIQHEKNIQYFENKGREMAPNNIRQAYTISNGTTLINQVGLACGLIYTSERTQGRTDYVVLPGPPAELEAMFLNQVVPFIKNEILKSESMVILSRYYHLYDIGESAIAKQIETLITAQTNPTIALYAKNNMVTIRVTANACNDKECDIILSRMEQQLRETLYSPWIGEGEDFTIEQYIIHRCQRLGYTLSAAESLTGGLVQAKLTSVPGASQVVRGGYVTYQTPMKTQLLGVPEQTIQQYSVVSHEVARSMAERLRERTHSTIAISLTGVAGPDGLADQLPGTVYIGIAFKDQPVISEVYHFPAPNRNAVRNRSVNEVMRLLYHLIK</sequence>
<feature type="domain" description="MoaB/Mog" evidence="2">
    <location>
        <begin position="12"/>
        <end position="183"/>
    </location>
</feature>
<dbReference type="NCBIfam" id="TIGR00200">
    <property type="entry name" value="cinA_nterm"/>
    <property type="match status" value="1"/>
</dbReference>
<dbReference type="NCBIfam" id="NF001813">
    <property type="entry name" value="PRK00549.1"/>
    <property type="match status" value="1"/>
</dbReference>
<dbReference type="Proteomes" id="UP000234384">
    <property type="component" value="Unassembled WGS sequence"/>
</dbReference>
<dbReference type="HAMAP" id="MF_00226_B">
    <property type="entry name" value="CinA_B"/>
    <property type="match status" value="1"/>
</dbReference>
<evidence type="ECO:0000259" key="2">
    <source>
        <dbReference type="SMART" id="SM00852"/>
    </source>
</evidence>
<evidence type="ECO:0000256" key="1">
    <source>
        <dbReference type="HAMAP-Rule" id="MF_00226"/>
    </source>
</evidence>
<dbReference type="NCBIfam" id="TIGR00177">
    <property type="entry name" value="molyb_syn"/>
    <property type="match status" value="1"/>
</dbReference>
<dbReference type="OrthoDB" id="9801454at2"/>
<organism evidence="3 4">
    <name type="scientific">Falseniella ignava</name>
    <dbReference type="NCBI Taxonomy" id="137730"/>
    <lineage>
        <taxon>Bacteria</taxon>
        <taxon>Bacillati</taxon>
        <taxon>Bacillota</taxon>
        <taxon>Bacilli</taxon>
        <taxon>Lactobacillales</taxon>
        <taxon>Aerococcaceae</taxon>
        <taxon>Falseniella</taxon>
    </lineage>
</organism>
<dbReference type="EMBL" id="PKHE01000015">
    <property type="protein sequence ID" value="PKY88208.1"/>
    <property type="molecule type" value="Genomic_DNA"/>
</dbReference>
<dbReference type="CDD" id="cd00885">
    <property type="entry name" value="cinA"/>
    <property type="match status" value="1"/>
</dbReference>
<dbReference type="InterPro" id="IPR050101">
    <property type="entry name" value="CinA"/>
</dbReference>
<dbReference type="InterPro" id="IPR008135">
    <property type="entry name" value="Competence-induced_CinA"/>
</dbReference>
<dbReference type="InterPro" id="IPR041424">
    <property type="entry name" value="CinA_KH"/>
</dbReference>
<dbReference type="AlphaFoldDB" id="A0A2I1JXV1"/>
<dbReference type="Pfam" id="PF00994">
    <property type="entry name" value="MoCF_biosynth"/>
    <property type="match status" value="1"/>
</dbReference>
<dbReference type="Pfam" id="PF02464">
    <property type="entry name" value="CinA"/>
    <property type="match status" value="1"/>
</dbReference>
<dbReference type="Pfam" id="PF18146">
    <property type="entry name" value="CinA_KH"/>
    <property type="match status" value="1"/>
</dbReference>
<evidence type="ECO:0000313" key="3">
    <source>
        <dbReference type="EMBL" id="PKY88208.1"/>
    </source>
</evidence>
<comment type="similarity">
    <text evidence="1">Belongs to the CinA family.</text>
</comment>
<dbReference type="SMART" id="SM00852">
    <property type="entry name" value="MoCF_biosynth"/>
    <property type="match status" value="1"/>
</dbReference>